<comment type="caution">
    <text evidence="3">The sequence shown here is derived from an EMBL/GenBank/DDBJ whole genome shotgun (WGS) entry which is preliminary data.</text>
</comment>
<gene>
    <name evidence="3" type="ORF">J7S78_13350</name>
</gene>
<protein>
    <submittedName>
        <fullName evidence="3">Uncharacterized protein</fullName>
    </submittedName>
</protein>
<proteinExistence type="predicted"/>
<feature type="chain" id="PRO_5042916803" evidence="2">
    <location>
        <begin position="26"/>
        <end position="342"/>
    </location>
</feature>
<accession>A0AAP2FLH0</accession>
<keyword evidence="4" id="KW-1185">Reference proteome</keyword>
<feature type="signal peptide" evidence="2">
    <location>
        <begin position="1"/>
        <end position="25"/>
    </location>
</feature>
<organism evidence="3 4">
    <name type="scientific">Klebsiella oxytoca</name>
    <dbReference type="NCBI Taxonomy" id="571"/>
    <lineage>
        <taxon>Bacteria</taxon>
        <taxon>Pseudomonadati</taxon>
        <taxon>Pseudomonadota</taxon>
        <taxon>Gammaproteobacteria</taxon>
        <taxon>Enterobacterales</taxon>
        <taxon>Enterobacteriaceae</taxon>
        <taxon>Klebsiella/Raoultella group</taxon>
        <taxon>Klebsiella</taxon>
    </lineage>
</organism>
<evidence type="ECO:0000256" key="1">
    <source>
        <dbReference type="SAM" id="MobiDB-lite"/>
    </source>
</evidence>
<dbReference type="RefSeq" id="WP_210846185.1">
    <property type="nucleotide sequence ID" value="NZ_JAGKON010000013.1"/>
</dbReference>
<evidence type="ECO:0000256" key="2">
    <source>
        <dbReference type="SAM" id="SignalP"/>
    </source>
</evidence>
<reference evidence="3 4" key="1">
    <citation type="submission" date="2021-03" db="EMBL/GenBank/DDBJ databases">
        <authorList>
            <person name="Stanton E."/>
        </authorList>
    </citation>
    <scope>NUCLEOTIDE SEQUENCE [LARGE SCALE GENOMIC DNA]</scope>
    <source>
        <strain evidence="3 4">2020EL-00037</strain>
    </source>
</reference>
<evidence type="ECO:0000313" key="4">
    <source>
        <dbReference type="Proteomes" id="UP000673434"/>
    </source>
</evidence>
<dbReference type="Proteomes" id="UP000673434">
    <property type="component" value="Unassembled WGS sequence"/>
</dbReference>
<name>A0AAP2FLH0_KLEOX</name>
<feature type="region of interest" description="Disordered" evidence="1">
    <location>
        <begin position="29"/>
        <end position="70"/>
    </location>
</feature>
<keyword evidence="2" id="KW-0732">Signal</keyword>
<feature type="region of interest" description="Disordered" evidence="1">
    <location>
        <begin position="141"/>
        <end position="165"/>
    </location>
</feature>
<sequence>MRSKINKVVIALFSLLLTVSFSAEAGYKSSYNSSYRSSYKSSSSSRSYSTPSSSTSIKSSSSSYSSKPLSTGTKAATVGAGAAISAGAVSASEKSSGGLAGSKDAEATSKSASSGTVGAIAAKKSATGAELVDKKGKIVTSSNTTTKSTNSRGSDSIPGVTNKSSLSYAAPSQNLTKTIIERDRSNGFSWSHLAMLYWLTSSSNSHASSLSSSDKDWIQQQIKEQESSGESREAAISELKAAGVDTSTLKLADDNHHADKPSVSFSYDMPKAFTADHVWVFVVTASQDGKQQAPSCELQGATFMAKQDKLFVKWKAPATAGQKTEMKCKAFGGEEVRTLVSA</sequence>
<feature type="region of interest" description="Disordered" evidence="1">
    <location>
        <begin position="93"/>
        <end position="113"/>
    </location>
</feature>
<dbReference type="AlphaFoldDB" id="A0AAP2FLH0"/>
<evidence type="ECO:0000313" key="3">
    <source>
        <dbReference type="EMBL" id="MBQ0600777.1"/>
    </source>
</evidence>
<feature type="compositionally biased region" description="Low complexity" evidence="1">
    <location>
        <begin position="141"/>
        <end position="151"/>
    </location>
</feature>
<dbReference type="EMBL" id="JAGKON010000013">
    <property type="protein sequence ID" value="MBQ0600777.1"/>
    <property type="molecule type" value="Genomic_DNA"/>
</dbReference>